<dbReference type="GO" id="GO:0003723">
    <property type="term" value="F:RNA binding"/>
    <property type="evidence" value="ECO:0007669"/>
    <property type="project" value="UniProtKB-UniRule"/>
</dbReference>
<evidence type="ECO:0000256" key="4">
    <source>
        <dbReference type="PROSITE-ProRule" id="PRU00176"/>
    </source>
</evidence>
<evidence type="ECO:0000256" key="1">
    <source>
        <dbReference type="ARBA" id="ARBA00004123"/>
    </source>
</evidence>
<reference evidence="7" key="2">
    <citation type="submission" date="2022-03" db="EMBL/GenBank/DDBJ databases">
        <title>Draft title - Genomic analysis of global carrot germplasm unveils the trajectory of domestication and the origin of high carotenoid orange carrot.</title>
        <authorList>
            <person name="Iorizzo M."/>
            <person name="Ellison S."/>
            <person name="Senalik D."/>
            <person name="Macko-Podgorni A."/>
            <person name="Grzebelus D."/>
            <person name="Bostan H."/>
            <person name="Rolling W."/>
            <person name="Curaba J."/>
            <person name="Simon P."/>
        </authorList>
    </citation>
    <scope>NUCLEOTIDE SEQUENCE</scope>
    <source>
        <tissue evidence="7">Leaf</tissue>
    </source>
</reference>
<dbReference type="InterPro" id="IPR012677">
    <property type="entry name" value="Nucleotide-bd_a/b_plait_sf"/>
</dbReference>
<name>A0AAF0XB26_DAUCS</name>
<dbReference type="Gene3D" id="3.30.70.330">
    <property type="match status" value="3"/>
</dbReference>
<dbReference type="PANTHER" id="PTHR23189">
    <property type="entry name" value="RNA RECOGNITION MOTIF-CONTAINING"/>
    <property type="match status" value="1"/>
</dbReference>
<dbReference type="KEGG" id="dcr:108227551"/>
<feature type="domain" description="RRM" evidence="6">
    <location>
        <begin position="81"/>
        <end position="153"/>
    </location>
</feature>
<dbReference type="InterPro" id="IPR000504">
    <property type="entry name" value="RRM_dom"/>
</dbReference>
<dbReference type="Proteomes" id="UP000077755">
    <property type="component" value="Chromosome 6"/>
</dbReference>
<dbReference type="CDD" id="cd21546">
    <property type="entry name" value="SPOC_FPA-like"/>
    <property type="match status" value="1"/>
</dbReference>
<organism evidence="7 8">
    <name type="scientific">Daucus carota subsp. sativus</name>
    <name type="common">Carrot</name>
    <dbReference type="NCBI Taxonomy" id="79200"/>
    <lineage>
        <taxon>Eukaryota</taxon>
        <taxon>Viridiplantae</taxon>
        <taxon>Streptophyta</taxon>
        <taxon>Embryophyta</taxon>
        <taxon>Tracheophyta</taxon>
        <taxon>Spermatophyta</taxon>
        <taxon>Magnoliopsida</taxon>
        <taxon>eudicotyledons</taxon>
        <taxon>Gunneridae</taxon>
        <taxon>Pentapetalae</taxon>
        <taxon>asterids</taxon>
        <taxon>campanulids</taxon>
        <taxon>Apiales</taxon>
        <taxon>Apiaceae</taxon>
        <taxon>Apioideae</taxon>
        <taxon>Scandiceae</taxon>
        <taxon>Daucinae</taxon>
        <taxon>Daucus</taxon>
        <taxon>Daucus sect. Daucus</taxon>
    </lineage>
</organism>
<keyword evidence="2 4" id="KW-0694">RNA-binding</keyword>
<dbReference type="AlphaFoldDB" id="A0AAF0XB26"/>
<reference evidence="7" key="1">
    <citation type="journal article" date="2016" name="Nat. Genet.">
        <title>A high-quality carrot genome assembly provides new insights into carotenoid accumulation and asterid genome evolution.</title>
        <authorList>
            <person name="Iorizzo M."/>
            <person name="Ellison S."/>
            <person name="Senalik D."/>
            <person name="Zeng P."/>
            <person name="Satapoomin P."/>
            <person name="Huang J."/>
            <person name="Bowman M."/>
            <person name="Iovene M."/>
            <person name="Sanseverino W."/>
            <person name="Cavagnaro P."/>
            <person name="Yildiz M."/>
            <person name="Macko-Podgorni A."/>
            <person name="Moranska E."/>
            <person name="Grzebelus E."/>
            <person name="Grzebelus D."/>
            <person name="Ashrafi H."/>
            <person name="Zheng Z."/>
            <person name="Cheng S."/>
            <person name="Spooner D."/>
            <person name="Van Deynze A."/>
            <person name="Simon P."/>
        </authorList>
    </citation>
    <scope>NUCLEOTIDE SEQUENCE</scope>
    <source>
        <tissue evidence="7">Leaf</tissue>
    </source>
</reference>
<feature type="region of interest" description="Disordered" evidence="5">
    <location>
        <begin position="154"/>
        <end position="188"/>
    </location>
</feature>
<comment type="subcellular location">
    <subcellularLocation>
        <location evidence="1">Nucleus</location>
    </subcellularLocation>
</comment>
<evidence type="ECO:0000259" key="6">
    <source>
        <dbReference type="PROSITE" id="PS50102"/>
    </source>
</evidence>
<keyword evidence="8" id="KW-1185">Reference proteome</keyword>
<feature type="compositionally biased region" description="Basic and acidic residues" evidence="5">
    <location>
        <begin position="740"/>
        <end position="754"/>
    </location>
</feature>
<feature type="region of interest" description="Disordered" evidence="5">
    <location>
        <begin position="387"/>
        <end position="407"/>
    </location>
</feature>
<dbReference type="SUPFAM" id="SSF54928">
    <property type="entry name" value="RNA-binding domain, RBD"/>
    <property type="match status" value="2"/>
</dbReference>
<dbReference type="EMBL" id="CP093348">
    <property type="protein sequence ID" value="WOH03734.1"/>
    <property type="molecule type" value="Genomic_DNA"/>
</dbReference>
<feature type="compositionally biased region" description="Polar residues" evidence="5">
    <location>
        <begin position="170"/>
        <end position="184"/>
    </location>
</feature>
<keyword evidence="3" id="KW-0539">Nucleus</keyword>
<evidence type="ECO:0000256" key="3">
    <source>
        <dbReference type="ARBA" id="ARBA00023242"/>
    </source>
</evidence>
<dbReference type="InterPro" id="IPR012921">
    <property type="entry name" value="SPOC_C"/>
</dbReference>
<dbReference type="CDD" id="cd00590">
    <property type="entry name" value="RRM_SF"/>
    <property type="match status" value="2"/>
</dbReference>
<evidence type="ECO:0000313" key="8">
    <source>
        <dbReference type="Proteomes" id="UP000077755"/>
    </source>
</evidence>
<dbReference type="Pfam" id="PF00076">
    <property type="entry name" value="RRM_1"/>
    <property type="match status" value="2"/>
</dbReference>
<protein>
    <recommendedName>
        <fullName evidence="6">RRM domain-containing protein</fullName>
    </recommendedName>
</protein>
<dbReference type="SMART" id="SM00360">
    <property type="entry name" value="RRM"/>
    <property type="match status" value="3"/>
</dbReference>
<evidence type="ECO:0000256" key="2">
    <source>
        <dbReference type="ARBA" id="ARBA00022884"/>
    </source>
</evidence>
<feature type="compositionally biased region" description="Low complexity" evidence="5">
    <location>
        <begin position="387"/>
        <end position="397"/>
    </location>
</feature>
<feature type="compositionally biased region" description="Basic and acidic residues" evidence="5">
    <location>
        <begin position="157"/>
        <end position="169"/>
    </location>
</feature>
<feature type="domain" description="RRM" evidence="6">
    <location>
        <begin position="219"/>
        <end position="292"/>
    </location>
</feature>
<feature type="region of interest" description="Disordered" evidence="5">
    <location>
        <begin position="720"/>
        <end position="754"/>
    </location>
</feature>
<dbReference type="GO" id="GO:0005634">
    <property type="term" value="C:nucleus"/>
    <property type="evidence" value="ECO:0007669"/>
    <property type="project" value="UniProtKB-SubCell"/>
</dbReference>
<proteinExistence type="predicted"/>
<dbReference type="PROSITE" id="PS50102">
    <property type="entry name" value="RRM"/>
    <property type="match status" value="3"/>
</dbReference>
<sequence length="961" mass="105120">MNTSSLWVGNLSSDVTESDLSRLFGKFGPIVKITLYSSKYFAFVHFKLPQDAKSAKDSLQATLLRSSPLKIDFAKPAKPCKSLWVGGISPSVTKEELEEQFRRFGEIQEFKFLRERNTAYVDYFVMEDATEALKNLNGLEVGGNMIRVDYLRSQASKKQEQPDFREARDTQSLNRSTGGSNPSWIPQHPLRNISAAYGDTRPQHIQSPVGPKGDGQPSKVLWVSYPPSYPMDKQMLHNAMILFGEIEGITLFPSGNYSLVEFRSVEEAKLAKEGLEGRLFSDPRILIMYSNSEAVPSNGQSGFYSDVEGPRTDVLSNDVQGYPQIVPYSIAGNVPSRGVSGPGILGRPLGPLGSFEPLQQLSLTKHQSLQDSNTNLLVGVSNRKRLSPSPGILSSPSQAVQPSMRPASGTWDAFEASQLQRESKRFRVGGLSALSDRSLEKMDEHYMILNQFNGHGQGGAIRGAAATVSGMNRSSTVEPRVLTGGTVQGHPEHDCIWRGVIAKGGQHVCRARCFPLEKEFEFEIPEVVNCSARTGLDMLAKHYGDAVGFNIIFFLPDSVEDFAPYTEFLRYLGAKNRAGVAKFDDGTTLFLVPPSDFLESTLNIAGPERLYGVVLKFRSHVFGSTAEHTLQRNYIDRPVMPPQFDNRVMLQEERLMQTDYNRSMQGNPNTFSNSVAPSTNSVPGEAFPANSTSLSNAGVTLTPELIATLASLLPAKGNTLGAQPLSGSSNPGPMQTPGATDRRHPHGWDHEQTKMSEPSGHLINQAGYHYNSQAQIPLDHHYSLGQNLPNHAAQGVAANNRIQDATFNMRNDEFSSRQITSSVSHPHAGQYLVSPQNNLQCKVETSQETRHGYVQGINASAAYSASPLLPITNSVTLSHQVSNSTVSQHLSSNPNDGGNFGLDSQKQIQPAQSHLGAVQGTLNEETDKNERYRSTLQFAANLLLQIQQNPGSEAGQGPGNN</sequence>
<dbReference type="Pfam" id="PF07744">
    <property type="entry name" value="SPOC"/>
    <property type="match status" value="1"/>
</dbReference>
<gene>
    <name evidence="7" type="ORF">DCAR_0623134</name>
</gene>
<evidence type="ECO:0000256" key="5">
    <source>
        <dbReference type="SAM" id="MobiDB-lite"/>
    </source>
</evidence>
<feature type="domain" description="RRM" evidence="6">
    <location>
        <begin position="4"/>
        <end position="76"/>
    </location>
</feature>
<evidence type="ECO:0000313" key="7">
    <source>
        <dbReference type="EMBL" id="WOH03734.1"/>
    </source>
</evidence>
<feature type="region of interest" description="Disordered" evidence="5">
    <location>
        <begin position="885"/>
        <end position="904"/>
    </location>
</feature>
<dbReference type="InterPro" id="IPR035979">
    <property type="entry name" value="RBD_domain_sf"/>
</dbReference>
<accession>A0AAF0XB26</accession>